<dbReference type="Gene3D" id="1.10.357.10">
    <property type="entry name" value="Tetracycline Repressor, domain 2"/>
    <property type="match status" value="1"/>
</dbReference>
<evidence type="ECO:0000256" key="2">
    <source>
        <dbReference type="ARBA" id="ARBA00023125"/>
    </source>
</evidence>
<evidence type="ECO:0000256" key="1">
    <source>
        <dbReference type="ARBA" id="ARBA00023015"/>
    </source>
</evidence>
<dbReference type="SUPFAM" id="SSF46689">
    <property type="entry name" value="Homeodomain-like"/>
    <property type="match status" value="1"/>
</dbReference>
<keyword evidence="2 4" id="KW-0238">DNA-binding</keyword>
<dbReference type="Proteomes" id="UP000632322">
    <property type="component" value="Unassembled WGS sequence"/>
</dbReference>
<dbReference type="InterPro" id="IPR036271">
    <property type="entry name" value="Tet_transcr_reg_TetR-rel_C_sf"/>
</dbReference>
<keyword evidence="7" id="KW-1185">Reference proteome</keyword>
<evidence type="ECO:0000259" key="5">
    <source>
        <dbReference type="PROSITE" id="PS50977"/>
    </source>
</evidence>
<dbReference type="InterPro" id="IPR009057">
    <property type="entry name" value="Homeodomain-like_sf"/>
</dbReference>
<dbReference type="Pfam" id="PF02909">
    <property type="entry name" value="TetR_C_1"/>
    <property type="match status" value="1"/>
</dbReference>
<sequence>MRVVQQRLDRTQVVESAIAFVDACGLSELTMRRLGTALDVEAMALYRHVSGRADLLEAMVDELIDGLFDDDLMTEDSHSWEEYLQRVANATRNLAIEHPRIFPLIATQPPQAPWLRPPLRSVRWVEDFLSSLQRFGFADAEAVAAYKAFTSFLVGALLLQAASLNPEVIGDEEDSSVGGDLGEYPTVRRLQGLLMEDHAQREFDDALDDLIERIRTSTQA</sequence>
<reference evidence="7" key="1">
    <citation type="journal article" date="2019" name="Int. J. Syst. Evol. Microbiol.">
        <title>The Global Catalogue of Microorganisms (GCM) 10K type strain sequencing project: providing services to taxonomists for standard genome sequencing and annotation.</title>
        <authorList>
            <consortium name="The Broad Institute Genomics Platform"/>
            <consortium name="The Broad Institute Genome Sequencing Center for Infectious Disease"/>
            <person name="Wu L."/>
            <person name="Ma J."/>
        </authorList>
    </citation>
    <scope>NUCLEOTIDE SEQUENCE [LARGE SCALE GENOMIC DNA]</scope>
    <source>
        <strain evidence="7">CGMCC 1.15472</strain>
    </source>
</reference>
<name>A0ABQ1MQF5_9MICO</name>
<dbReference type="InterPro" id="IPR004111">
    <property type="entry name" value="Repressor_TetR_C"/>
</dbReference>
<evidence type="ECO:0000313" key="6">
    <source>
        <dbReference type="EMBL" id="GGC44777.1"/>
    </source>
</evidence>
<organism evidence="6 7">
    <name type="scientific">Brevibacterium sediminis</name>
    <dbReference type="NCBI Taxonomy" id="1857024"/>
    <lineage>
        <taxon>Bacteria</taxon>
        <taxon>Bacillati</taxon>
        <taxon>Actinomycetota</taxon>
        <taxon>Actinomycetes</taxon>
        <taxon>Micrococcales</taxon>
        <taxon>Brevibacteriaceae</taxon>
        <taxon>Brevibacterium</taxon>
    </lineage>
</organism>
<accession>A0ABQ1MQF5</accession>
<feature type="domain" description="HTH tetR-type" evidence="5">
    <location>
        <begin position="7"/>
        <end position="67"/>
    </location>
</feature>
<keyword evidence="3" id="KW-0804">Transcription</keyword>
<evidence type="ECO:0000313" key="7">
    <source>
        <dbReference type="Proteomes" id="UP000632322"/>
    </source>
</evidence>
<comment type="caution">
    <text evidence="6">The sequence shown here is derived from an EMBL/GenBank/DDBJ whole genome shotgun (WGS) entry which is preliminary data.</text>
</comment>
<dbReference type="EMBL" id="BMJG01000012">
    <property type="protein sequence ID" value="GGC44777.1"/>
    <property type="molecule type" value="Genomic_DNA"/>
</dbReference>
<gene>
    <name evidence="6" type="ORF">GCM10010974_28930</name>
</gene>
<proteinExistence type="predicted"/>
<keyword evidence="1" id="KW-0805">Transcription regulation</keyword>
<evidence type="ECO:0000256" key="3">
    <source>
        <dbReference type="ARBA" id="ARBA00023163"/>
    </source>
</evidence>
<evidence type="ECO:0000256" key="4">
    <source>
        <dbReference type="PROSITE-ProRule" id="PRU00335"/>
    </source>
</evidence>
<dbReference type="InterPro" id="IPR001647">
    <property type="entry name" value="HTH_TetR"/>
</dbReference>
<protein>
    <submittedName>
        <fullName evidence="6">Transcriptional regulator, TetR family protein</fullName>
    </submittedName>
</protein>
<dbReference type="Gene3D" id="1.10.10.60">
    <property type="entry name" value="Homeodomain-like"/>
    <property type="match status" value="1"/>
</dbReference>
<dbReference type="SUPFAM" id="SSF48498">
    <property type="entry name" value="Tetracyclin repressor-like, C-terminal domain"/>
    <property type="match status" value="1"/>
</dbReference>
<feature type="DNA-binding region" description="H-T-H motif" evidence="4">
    <location>
        <begin position="30"/>
        <end position="49"/>
    </location>
</feature>
<dbReference type="PROSITE" id="PS50977">
    <property type="entry name" value="HTH_TETR_2"/>
    <property type="match status" value="1"/>
</dbReference>